<keyword evidence="3" id="KW-1185">Reference proteome</keyword>
<evidence type="ECO:0000313" key="2">
    <source>
        <dbReference type="EnsemblProtists" id="EOD36937"/>
    </source>
</evidence>
<dbReference type="EnsemblProtists" id="EOD36937">
    <property type="protein sequence ID" value="EOD36937"/>
    <property type="gene ID" value="EMIHUDRAFT_201268"/>
</dbReference>
<protein>
    <recommendedName>
        <fullName evidence="4">Saccharopine dehydrogenase NADP binding domain-containing protein</fullName>
    </recommendedName>
</protein>
<organism evidence="2 3">
    <name type="scientific">Emiliania huxleyi (strain CCMP1516)</name>
    <dbReference type="NCBI Taxonomy" id="280463"/>
    <lineage>
        <taxon>Eukaryota</taxon>
        <taxon>Haptista</taxon>
        <taxon>Haptophyta</taxon>
        <taxon>Prymnesiophyceae</taxon>
        <taxon>Isochrysidales</taxon>
        <taxon>Noelaerhabdaceae</taxon>
        <taxon>Emiliania</taxon>
    </lineage>
</organism>
<dbReference type="GeneID" id="17282207"/>
<dbReference type="Proteomes" id="UP000013827">
    <property type="component" value="Unassembled WGS sequence"/>
</dbReference>
<dbReference type="HOGENOM" id="CLU_630814_0_0_1"/>
<reference evidence="2" key="2">
    <citation type="submission" date="2024-10" db="UniProtKB">
        <authorList>
            <consortium name="EnsemblProtists"/>
        </authorList>
    </citation>
    <scope>IDENTIFICATION</scope>
</reference>
<accession>A0A0D3KMF2</accession>
<proteinExistence type="predicted"/>
<sequence>MRQVIATALFKARREARLSPSDAERALPVSSGSARPLAAEVGAGCAPPSPLRFHPTSDLHARGGRDEATGGWRGGEQEELGLPLPAARRRVILQNGEVVGVQAKLAEVARIVTDAAAAAAREEGRAAAEGAVALSCFSLRDTQALHGALRRAECVLHLAGPYEETASAVASGAVLARTHYVDVSGEWRSVQAVQALGDRAAASGVMLLPAAGFDSVPTDALAARLKLRWAASTAVVVGVLPVRGALSRGTARVLLRARRAGETPLALVGGEVQPCSGVGPSLDFGAPHGALPTAVTALPDLITASLLPSRAGEPRVSSLLITQAGWFASARPHEVEPLLERFAAASATGPDERVRMAAAAVCSGEARDAAGGLLGRGLLRVPDPYDTTVLCVVEIASRVLSGSAPPGFQSPSSAFGDMLLDAALGDRCQWTFSDR</sequence>
<evidence type="ECO:0008006" key="4">
    <source>
        <dbReference type="Google" id="ProtNLM"/>
    </source>
</evidence>
<evidence type="ECO:0000256" key="1">
    <source>
        <dbReference type="SAM" id="MobiDB-lite"/>
    </source>
</evidence>
<feature type="compositionally biased region" description="Basic and acidic residues" evidence="1">
    <location>
        <begin position="55"/>
        <end position="68"/>
    </location>
</feature>
<dbReference type="AlphaFoldDB" id="A0A0D3KMF2"/>
<dbReference type="PaxDb" id="2903-EOD36937"/>
<dbReference type="PANTHER" id="PTHR43781">
    <property type="entry name" value="SACCHAROPINE DEHYDROGENASE"/>
    <property type="match status" value="1"/>
</dbReference>
<evidence type="ECO:0000313" key="3">
    <source>
        <dbReference type="Proteomes" id="UP000013827"/>
    </source>
</evidence>
<feature type="region of interest" description="Disordered" evidence="1">
    <location>
        <begin position="46"/>
        <end position="76"/>
    </location>
</feature>
<dbReference type="RefSeq" id="XP_005789366.1">
    <property type="nucleotide sequence ID" value="XM_005789309.1"/>
</dbReference>
<reference evidence="3" key="1">
    <citation type="journal article" date="2013" name="Nature">
        <title>Pan genome of the phytoplankton Emiliania underpins its global distribution.</title>
        <authorList>
            <person name="Read B.A."/>
            <person name="Kegel J."/>
            <person name="Klute M.J."/>
            <person name="Kuo A."/>
            <person name="Lefebvre S.C."/>
            <person name="Maumus F."/>
            <person name="Mayer C."/>
            <person name="Miller J."/>
            <person name="Monier A."/>
            <person name="Salamov A."/>
            <person name="Young J."/>
            <person name="Aguilar M."/>
            <person name="Claverie J.M."/>
            <person name="Frickenhaus S."/>
            <person name="Gonzalez K."/>
            <person name="Herman E.K."/>
            <person name="Lin Y.C."/>
            <person name="Napier J."/>
            <person name="Ogata H."/>
            <person name="Sarno A.F."/>
            <person name="Shmutz J."/>
            <person name="Schroeder D."/>
            <person name="de Vargas C."/>
            <person name="Verret F."/>
            <person name="von Dassow P."/>
            <person name="Valentin K."/>
            <person name="Van de Peer Y."/>
            <person name="Wheeler G."/>
            <person name="Dacks J.B."/>
            <person name="Delwiche C.F."/>
            <person name="Dyhrman S.T."/>
            <person name="Glockner G."/>
            <person name="John U."/>
            <person name="Richards T."/>
            <person name="Worden A.Z."/>
            <person name="Zhang X."/>
            <person name="Grigoriev I.V."/>
            <person name="Allen A.E."/>
            <person name="Bidle K."/>
            <person name="Borodovsky M."/>
            <person name="Bowler C."/>
            <person name="Brownlee C."/>
            <person name="Cock J.M."/>
            <person name="Elias M."/>
            <person name="Gladyshev V.N."/>
            <person name="Groth M."/>
            <person name="Guda C."/>
            <person name="Hadaegh A."/>
            <person name="Iglesias-Rodriguez M.D."/>
            <person name="Jenkins J."/>
            <person name="Jones B.M."/>
            <person name="Lawson T."/>
            <person name="Leese F."/>
            <person name="Lindquist E."/>
            <person name="Lobanov A."/>
            <person name="Lomsadze A."/>
            <person name="Malik S.B."/>
            <person name="Marsh M.E."/>
            <person name="Mackinder L."/>
            <person name="Mock T."/>
            <person name="Mueller-Roeber B."/>
            <person name="Pagarete A."/>
            <person name="Parker M."/>
            <person name="Probert I."/>
            <person name="Quesneville H."/>
            <person name="Raines C."/>
            <person name="Rensing S.A."/>
            <person name="Riano-Pachon D.M."/>
            <person name="Richier S."/>
            <person name="Rokitta S."/>
            <person name="Shiraiwa Y."/>
            <person name="Soanes D.M."/>
            <person name="van der Giezen M."/>
            <person name="Wahlund T.M."/>
            <person name="Williams B."/>
            <person name="Wilson W."/>
            <person name="Wolfe G."/>
            <person name="Wurch L.L."/>
        </authorList>
    </citation>
    <scope>NUCLEOTIDE SEQUENCE</scope>
</reference>
<dbReference type="PANTHER" id="PTHR43781:SF1">
    <property type="entry name" value="SACCHAROPINE DEHYDROGENASE"/>
    <property type="match status" value="1"/>
</dbReference>
<name>A0A0D3KMF2_EMIH1</name>
<dbReference type="KEGG" id="ehx:EMIHUDRAFT_201268"/>
<dbReference type="Gene3D" id="3.40.50.720">
    <property type="entry name" value="NAD(P)-binding Rossmann-like Domain"/>
    <property type="match status" value="1"/>
</dbReference>